<keyword evidence="4" id="KW-0677">Repeat</keyword>
<gene>
    <name evidence="11" type="ORF">GSCOC_T00017618001</name>
</gene>
<keyword evidence="12" id="KW-1185">Reference proteome</keyword>
<evidence type="ECO:0000256" key="8">
    <source>
        <dbReference type="ARBA" id="ARBA00038393"/>
    </source>
</evidence>
<evidence type="ECO:0000313" key="11">
    <source>
        <dbReference type="EMBL" id="CDP04280.1"/>
    </source>
</evidence>
<dbReference type="Gene3D" id="3.30.430.20">
    <property type="entry name" value="Gnk2 domain, C-X8-C-X2-C motif"/>
    <property type="match status" value="2"/>
</dbReference>
<keyword evidence="6" id="KW-1015">Disulfide bond</keyword>
<evidence type="ECO:0000256" key="1">
    <source>
        <dbReference type="ARBA" id="ARBA00004251"/>
    </source>
</evidence>
<keyword evidence="3" id="KW-0732">Signal</keyword>
<feature type="domain" description="Gnk2-homologous" evidence="10">
    <location>
        <begin position="143"/>
        <end position="242"/>
    </location>
</feature>
<dbReference type="Proteomes" id="UP000295252">
    <property type="component" value="Chromosome XI"/>
</dbReference>
<organism evidence="11 12">
    <name type="scientific">Coffea canephora</name>
    <name type="common">Robusta coffee</name>
    <dbReference type="NCBI Taxonomy" id="49390"/>
    <lineage>
        <taxon>Eukaryota</taxon>
        <taxon>Viridiplantae</taxon>
        <taxon>Streptophyta</taxon>
        <taxon>Embryophyta</taxon>
        <taxon>Tracheophyta</taxon>
        <taxon>Spermatophyta</taxon>
        <taxon>Magnoliopsida</taxon>
        <taxon>eudicotyledons</taxon>
        <taxon>Gunneridae</taxon>
        <taxon>Pentapetalae</taxon>
        <taxon>asterids</taxon>
        <taxon>lamiids</taxon>
        <taxon>Gentianales</taxon>
        <taxon>Rubiaceae</taxon>
        <taxon>Ixoroideae</taxon>
        <taxon>Gardenieae complex</taxon>
        <taxon>Bertiereae - Coffeeae clade</taxon>
        <taxon>Coffeeae</taxon>
        <taxon>Coffea</taxon>
    </lineage>
</organism>
<dbReference type="PhylomeDB" id="A0A068U6X4"/>
<dbReference type="Gramene" id="CDP04280">
    <property type="protein sequence ID" value="CDP04280"/>
    <property type="gene ID" value="GSCOC_T00017618001"/>
</dbReference>
<name>A0A068U6X4_COFCA</name>
<evidence type="ECO:0000256" key="9">
    <source>
        <dbReference type="SAM" id="Phobius"/>
    </source>
</evidence>
<dbReference type="AlphaFoldDB" id="A0A068U6X4"/>
<keyword evidence="9" id="KW-0812">Transmembrane</keyword>
<dbReference type="InterPro" id="IPR038408">
    <property type="entry name" value="GNK2_sf"/>
</dbReference>
<protein>
    <recommendedName>
        <fullName evidence="10">Gnk2-homologous domain-containing protein</fullName>
    </recommendedName>
</protein>
<comment type="similarity">
    <text evidence="8">Belongs to the cysteine-rich repeat secretory protein family. Plasmodesmata-located proteins (PDLD) subfamily.</text>
</comment>
<reference evidence="12" key="1">
    <citation type="journal article" date="2014" name="Science">
        <title>The coffee genome provides insight into the convergent evolution of caffeine biosynthesis.</title>
        <authorList>
            <person name="Denoeud F."/>
            <person name="Carretero-Paulet L."/>
            <person name="Dereeper A."/>
            <person name="Droc G."/>
            <person name="Guyot R."/>
            <person name="Pietrella M."/>
            <person name="Zheng C."/>
            <person name="Alberti A."/>
            <person name="Anthony F."/>
            <person name="Aprea G."/>
            <person name="Aury J.M."/>
            <person name="Bento P."/>
            <person name="Bernard M."/>
            <person name="Bocs S."/>
            <person name="Campa C."/>
            <person name="Cenci A."/>
            <person name="Combes M.C."/>
            <person name="Crouzillat D."/>
            <person name="Da Silva C."/>
            <person name="Daddiego L."/>
            <person name="De Bellis F."/>
            <person name="Dussert S."/>
            <person name="Garsmeur O."/>
            <person name="Gayraud T."/>
            <person name="Guignon V."/>
            <person name="Jahn K."/>
            <person name="Jamilloux V."/>
            <person name="Joet T."/>
            <person name="Labadie K."/>
            <person name="Lan T."/>
            <person name="Leclercq J."/>
            <person name="Lepelley M."/>
            <person name="Leroy T."/>
            <person name="Li L.T."/>
            <person name="Librado P."/>
            <person name="Lopez L."/>
            <person name="Munoz A."/>
            <person name="Noel B."/>
            <person name="Pallavicini A."/>
            <person name="Perrotta G."/>
            <person name="Poncet V."/>
            <person name="Pot D."/>
            <person name="Priyono X."/>
            <person name="Rigoreau M."/>
            <person name="Rouard M."/>
            <person name="Rozas J."/>
            <person name="Tranchant-Dubreuil C."/>
            <person name="VanBuren R."/>
            <person name="Zhang Q."/>
            <person name="Andrade A.C."/>
            <person name="Argout X."/>
            <person name="Bertrand B."/>
            <person name="de Kochko A."/>
            <person name="Graziosi G."/>
            <person name="Henry R.J."/>
            <person name="Jayarama X."/>
            <person name="Ming R."/>
            <person name="Nagai C."/>
            <person name="Rounsley S."/>
            <person name="Sankoff D."/>
            <person name="Giuliano G."/>
            <person name="Albert V.A."/>
            <person name="Wincker P."/>
            <person name="Lashermes P."/>
        </authorList>
    </citation>
    <scope>NUCLEOTIDE SEQUENCE [LARGE SCALE GENOMIC DNA]</scope>
    <source>
        <strain evidence="12">cv. DH200-94</strain>
    </source>
</reference>
<evidence type="ECO:0000256" key="4">
    <source>
        <dbReference type="ARBA" id="ARBA00022737"/>
    </source>
</evidence>
<dbReference type="GO" id="GO:0009506">
    <property type="term" value="C:plasmodesma"/>
    <property type="evidence" value="ECO:0007669"/>
    <property type="project" value="UniProtKB-SubCell"/>
</dbReference>
<dbReference type="InterPro" id="IPR002902">
    <property type="entry name" value="GNK2"/>
</dbReference>
<dbReference type="Pfam" id="PF01657">
    <property type="entry name" value="Stress-antifung"/>
    <property type="match status" value="2"/>
</dbReference>
<dbReference type="PANTHER" id="PTHR32080:SF58">
    <property type="entry name" value="CYSTEINE-RICH REPEAT SECRETORY PROTEIN 39-LIKE"/>
    <property type="match status" value="1"/>
</dbReference>
<dbReference type="OrthoDB" id="1715309at2759"/>
<comment type="subcellular location">
    <subcellularLocation>
        <location evidence="7">Cell junction</location>
        <location evidence="7">Plasmodesma</location>
    </subcellularLocation>
    <subcellularLocation>
        <location evidence="1">Cell membrane</location>
        <topology evidence="1">Single-pass type I membrane protein</topology>
    </subcellularLocation>
</comment>
<keyword evidence="9" id="KW-0472">Membrane</keyword>
<dbReference type="PROSITE" id="PS51473">
    <property type="entry name" value="GNK2"/>
    <property type="match status" value="2"/>
</dbReference>
<feature type="transmembrane region" description="Helical" evidence="9">
    <location>
        <begin position="12"/>
        <end position="29"/>
    </location>
</feature>
<evidence type="ECO:0000313" key="12">
    <source>
        <dbReference type="Proteomes" id="UP000295252"/>
    </source>
</evidence>
<dbReference type="EMBL" id="HG739096">
    <property type="protein sequence ID" value="CDP04280.1"/>
    <property type="molecule type" value="Genomic_DNA"/>
</dbReference>
<dbReference type="GO" id="GO:0010497">
    <property type="term" value="P:plasmodesmata-mediated intercellular transport"/>
    <property type="evidence" value="ECO:0007669"/>
    <property type="project" value="TreeGrafter"/>
</dbReference>
<dbReference type="PANTHER" id="PTHR32080">
    <property type="entry name" value="ANTIFUNGAL PROTEIN GINKBILOBIN-2-LIKE"/>
    <property type="match status" value="1"/>
</dbReference>
<dbReference type="GO" id="GO:0046739">
    <property type="term" value="P:transport of virus in multicellular host"/>
    <property type="evidence" value="ECO:0007669"/>
    <property type="project" value="TreeGrafter"/>
</dbReference>
<dbReference type="OMA" id="CYFHYET"/>
<keyword evidence="2" id="KW-0945">Host-virus interaction</keyword>
<feature type="transmembrane region" description="Helical" evidence="9">
    <location>
        <begin position="262"/>
        <end position="283"/>
    </location>
</feature>
<evidence type="ECO:0000256" key="5">
    <source>
        <dbReference type="ARBA" id="ARBA00022949"/>
    </source>
</evidence>
<evidence type="ECO:0000259" key="10">
    <source>
        <dbReference type="PROSITE" id="PS51473"/>
    </source>
</evidence>
<evidence type="ECO:0000256" key="2">
    <source>
        <dbReference type="ARBA" id="ARBA00022581"/>
    </source>
</evidence>
<accession>A0A068U6X4</accession>
<dbReference type="GO" id="GO:0005886">
    <property type="term" value="C:plasma membrane"/>
    <property type="evidence" value="ECO:0007669"/>
    <property type="project" value="UniProtKB-SubCell"/>
</dbReference>
<proteinExistence type="inferred from homology"/>
<evidence type="ECO:0000256" key="6">
    <source>
        <dbReference type="ARBA" id="ARBA00023157"/>
    </source>
</evidence>
<feature type="domain" description="Gnk2-homologous" evidence="10">
    <location>
        <begin position="37"/>
        <end position="140"/>
    </location>
</feature>
<keyword evidence="5" id="KW-0965">Cell junction</keyword>
<sequence length="337" mass="37109">MDPSKTLNHLHFFLPTFVLCYCMILQSVYTSNLDYKQLVYNHCANQTSEDHTTVSLSSILPALFQELLEHSTKSKFFETNAGNDKVAVSGLFQCRGDLSNKDCYSCVNKLPEVSNKLCSQSLPARVQLSGCSIHYRADGVQTSGLQLLHKSCSGQTGSLGFPERRDAAFASVQECIMSGQGFCEEICESIHVMAQCDGNLGACDCGECVNTAVEIAQETCGYSVSGEIYLDGCFVSYKYQGNEFNGDWNEDKGSFGRNSNKLIAIVIGGIAVVLTGAGLCYFCRSWGRKKDGKYNSVDYVRGLMSPNLPSISIFQQYTSNWQPLYVVPHQLLITNAF</sequence>
<dbReference type="STRING" id="49390.A0A068U6X4"/>
<dbReference type="CDD" id="cd23509">
    <property type="entry name" value="Gnk2-like"/>
    <property type="match status" value="2"/>
</dbReference>
<evidence type="ECO:0000256" key="7">
    <source>
        <dbReference type="ARBA" id="ARBA00024184"/>
    </source>
</evidence>
<dbReference type="InParanoid" id="A0A068U6X4"/>
<dbReference type="InterPro" id="IPR051378">
    <property type="entry name" value="Cell2Cell_Antifungal"/>
</dbReference>
<evidence type="ECO:0000256" key="3">
    <source>
        <dbReference type="ARBA" id="ARBA00022729"/>
    </source>
</evidence>
<keyword evidence="9" id="KW-1133">Transmembrane helix</keyword>